<proteinExistence type="predicted"/>
<evidence type="ECO:0000313" key="1">
    <source>
        <dbReference type="EMBL" id="KKR79275.1"/>
    </source>
</evidence>
<evidence type="ECO:0000313" key="2">
    <source>
        <dbReference type="Proteomes" id="UP000034749"/>
    </source>
</evidence>
<dbReference type="Proteomes" id="UP000034749">
    <property type="component" value="Unassembled WGS sequence"/>
</dbReference>
<sequence>MKIFFKTKKSGYTIIETMIAVSLFLVVVMSGMNTLLSAHLVNNKTEKMRSIMDNLSFIMEDISRNMRTGYTYHCGSLVNLDTPLSCEDDLFIAFEEAHGNTTITTDQWVYKIELGTNSGNIFKSIDGGVTFVQLNSSEIILKAGSGFSVLGAEPPSSPTSNTQQPLTIIRLVGEIHYKDIITPFSLQTTVTQRLIDIDI</sequence>
<organism evidence="1 2">
    <name type="scientific">Candidatus Nomurabacteria bacterium GW2011_GWA2_40_9</name>
    <dbReference type="NCBI Taxonomy" id="1618734"/>
    <lineage>
        <taxon>Bacteria</taxon>
        <taxon>Candidatus Nomuraibacteriota</taxon>
    </lineage>
</organism>
<name>A0A0G0W4X3_9BACT</name>
<dbReference type="PATRIC" id="fig|1618734.3.peg.396"/>
<accession>A0A0G0W4X3</accession>
<dbReference type="AlphaFoldDB" id="A0A0G0W4X3"/>
<evidence type="ECO:0008006" key="3">
    <source>
        <dbReference type="Google" id="ProtNLM"/>
    </source>
</evidence>
<comment type="caution">
    <text evidence="1">The sequence shown here is derived from an EMBL/GenBank/DDBJ whole genome shotgun (WGS) entry which is preliminary data.</text>
</comment>
<protein>
    <recommendedName>
        <fullName evidence="3">Prepilin-type N-terminal cleavage/methylation domain-containing protein</fullName>
    </recommendedName>
</protein>
<dbReference type="EMBL" id="LBZW01000013">
    <property type="protein sequence ID" value="KKR79275.1"/>
    <property type="molecule type" value="Genomic_DNA"/>
</dbReference>
<gene>
    <name evidence="1" type="ORF">UU24_C0013G0007</name>
</gene>
<reference evidence="1 2" key="1">
    <citation type="journal article" date="2015" name="Nature">
        <title>rRNA introns, odd ribosomes, and small enigmatic genomes across a large radiation of phyla.</title>
        <authorList>
            <person name="Brown C.T."/>
            <person name="Hug L.A."/>
            <person name="Thomas B.C."/>
            <person name="Sharon I."/>
            <person name="Castelle C.J."/>
            <person name="Singh A."/>
            <person name="Wilkins M.J."/>
            <person name="Williams K.H."/>
            <person name="Banfield J.F."/>
        </authorList>
    </citation>
    <scope>NUCLEOTIDE SEQUENCE [LARGE SCALE GENOMIC DNA]</scope>
</reference>